<dbReference type="EMBL" id="JACJVQ010000014">
    <property type="protein sequence ID" value="MBB6635832.1"/>
    <property type="molecule type" value="Genomic_DNA"/>
</dbReference>
<dbReference type="NCBIfam" id="NF037970">
    <property type="entry name" value="vanZ_1"/>
    <property type="match status" value="1"/>
</dbReference>
<keyword evidence="1" id="KW-0812">Transmembrane</keyword>
<feature type="domain" description="VanZ-like" evidence="2">
    <location>
        <begin position="14"/>
        <end position="156"/>
    </location>
</feature>
<keyword evidence="1" id="KW-1133">Transmembrane helix</keyword>
<accession>A0A841SX41</accession>
<gene>
    <name evidence="3" type="ORF">H7B67_17060</name>
</gene>
<dbReference type="AlphaFoldDB" id="A0A841SX41"/>
<evidence type="ECO:0000256" key="1">
    <source>
        <dbReference type="SAM" id="Phobius"/>
    </source>
</evidence>
<dbReference type="InterPro" id="IPR006976">
    <property type="entry name" value="VanZ-like"/>
</dbReference>
<keyword evidence="4" id="KW-1185">Reference proteome</keyword>
<feature type="transmembrane region" description="Helical" evidence="1">
    <location>
        <begin position="106"/>
        <end position="123"/>
    </location>
</feature>
<feature type="transmembrane region" description="Helical" evidence="1">
    <location>
        <begin position="143"/>
        <end position="162"/>
    </location>
</feature>
<comment type="caution">
    <text evidence="3">The sequence shown here is derived from an EMBL/GenBank/DDBJ whole genome shotgun (WGS) entry which is preliminary data.</text>
</comment>
<evidence type="ECO:0000313" key="3">
    <source>
        <dbReference type="EMBL" id="MBB6635832.1"/>
    </source>
</evidence>
<name>A0A841SX41_9BACL</name>
<dbReference type="Proteomes" id="UP000535838">
    <property type="component" value="Unassembled WGS sequence"/>
</dbReference>
<dbReference type="RefSeq" id="WP_185121062.1">
    <property type="nucleotide sequence ID" value="NZ_JACJVQ010000014.1"/>
</dbReference>
<reference evidence="3 4" key="1">
    <citation type="submission" date="2020-08" db="EMBL/GenBank/DDBJ databases">
        <title>Cohnella phylogeny.</title>
        <authorList>
            <person name="Dunlap C."/>
        </authorList>
    </citation>
    <scope>NUCLEOTIDE SEQUENCE [LARGE SCALE GENOMIC DNA]</scope>
    <source>
        <strain evidence="3 4">DSM 25241</strain>
    </source>
</reference>
<dbReference type="Pfam" id="PF04892">
    <property type="entry name" value="VanZ"/>
    <property type="match status" value="1"/>
</dbReference>
<evidence type="ECO:0000313" key="4">
    <source>
        <dbReference type="Proteomes" id="UP000535838"/>
    </source>
</evidence>
<dbReference type="PIRSF" id="PIRSF019083">
    <property type="entry name" value="UCP019083_VanZ"/>
    <property type="match status" value="1"/>
</dbReference>
<feature type="transmembrane region" description="Helical" evidence="1">
    <location>
        <begin position="82"/>
        <end position="99"/>
    </location>
</feature>
<sequence length="167" mass="18700">MTYKPIWSRFVALALLGAVVAAIFALSSQPFKAQTIQPFLQKNLSVQTAERVLPHLDIRYDGHEYRSDANPLGLIEFLFRKGAHMFVYGVLAAAAALALRMYRLPLPAVAGLSLAAVFLVAMLDEWNQRYSQDRTPAFQDVLVDLTGGAISLLLCYGISRLYRRLRR</sequence>
<protein>
    <submittedName>
        <fullName evidence="3">VanZ family protein</fullName>
    </submittedName>
</protein>
<keyword evidence="1" id="KW-0472">Membrane</keyword>
<dbReference type="InterPro" id="IPR016747">
    <property type="entry name" value="Phosphotransbutyrylase"/>
</dbReference>
<proteinExistence type="predicted"/>
<organism evidence="3 4">
    <name type="scientific">Cohnella thailandensis</name>
    <dbReference type="NCBI Taxonomy" id="557557"/>
    <lineage>
        <taxon>Bacteria</taxon>
        <taxon>Bacillati</taxon>
        <taxon>Bacillota</taxon>
        <taxon>Bacilli</taxon>
        <taxon>Bacillales</taxon>
        <taxon>Paenibacillaceae</taxon>
        <taxon>Cohnella</taxon>
    </lineage>
</organism>
<evidence type="ECO:0000259" key="2">
    <source>
        <dbReference type="Pfam" id="PF04892"/>
    </source>
</evidence>